<sequence length="124" mass="13148">MPEYLPAIPAGTSVPGKLLQFEPFLTNIDATFWQRLAERKLDDLKLSHAPIPVHAQYPAGRRLCIAKEALKASDASDTAALANDLLFRALPATMRLSAAALASGILPPADINGLAANDNGDGMQ</sequence>
<organism evidence="2 3">
    <name type="scientific">Dimargaris verticillata</name>
    <dbReference type="NCBI Taxonomy" id="2761393"/>
    <lineage>
        <taxon>Eukaryota</taxon>
        <taxon>Fungi</taxon>
        <taxon>Fungi incertae sedis</taxon>
        <taxon>Zoopagomycota</taxon>
        <taxon>Kickxellomycotina</taxon>
        <taxon>Dimargaritomycetes</taxon>
        <taxon>Dimargaritales</taxon>
        <taxon>Dimargaritaceae</taxon>
        <taxon>Dimargaris</taxon>
    </lineage>
</organism>
<proteinExistence type="predicted"/>
<protein>
    <recommendedName>
        <fullName evidence="1">Ubiquitin-like modifier-activating enzyme Atg7 N-terminal domain-containing protein</fullName>
    </recommendedName>
</protein>
<comment type="caution">
    <text evidence="2">The sequence shown here is derived from an EMBL/GenBank/DDBJ whole genome shotgun (WGS) entry which is preliminary data.</text>
</comment>
<dbReference type="Proteomes" id="UP001151582">
    <property type="component" value="Unassembled WGS sequence"/>
</dbReference>
<dbReference type="EMBL" id="JANBQB010002391">
    <property type="protein sequence ID" value="KAJ1967258.1"/>
    <property type="molecule type" value="Genomic_DNA"/>
</dbReference>
<dbReference type="Pfam" id="PF16420">
    <property type="entry name" value="ATG7_N"/>
    <property type="match status" value="1"/>
</dbReference>
<dbReference type="OrthoDB" id="338614at2759"/>
<dbReference type="InterPro" id="IPR042522">
    <property type="entry name" value="Atg7_N_1"/>
</dbReference>
<feature type="domain" description="Ubiquitin-like modifier-activating enzyme Atg7 N-terminal" evidence="1">
    <location>
        <begin position="19"/>
        <end position="76"/>
    </location>
</feature>
<evidence type="ECO:0000313" key="3">
    <source>
        <dbReference type="Proteomes" id="UP001151582"/>
    </source>
</evidence>
<reference evidence="2" key="1">
    <citation type="submission" date="2022-07" db="EMBL/GenBank/DDBJ databases">
        <title>Phylogenomic reconstructions and comparative analyses of Kickxellomycotina fungi.</title>
        <authorList>
            <person name="Reynolds N.K."/>
            <person name="Stajich J.E."/>
            <person name="Barry K."/>
            <person name="Grigoriev I.V."/>
            <person name="Crous P."/>
            <person name="Smith M.E."/>
        </authorList>
    </citation>
    <scope>NUCLEOTIDE SEQUENCE</scope>
    <source>
        <strain evidence="2">RSA 567</strain>
    </source>
</reference>
<dbReference type="InterPro" id="IPR032197">
    <property type="entry name" value="Atg7_N"/>
</dbReference>
<keyword evidence="3" id="KW-1185">Reference proteome</keyword>
<gene>
    <name evidence="2" type="ORF">H4R34_006406</name>
</gene>
<feature type="non-terminal residue" evidence="2">
    <location>
        <position position="124"/>
    </location>
</feature>
<dbReference type="Gene3D" id="3.40.140.70">
    <property type="entry name" value="Ubiquitin-like modifier-activating enzyme ATG7 N-terminal domain"/>
    <property type="match status" value="1"/>
</dbReference>
<name>A0A9W8AWP4_9FUNG</name>
<evidence type="ECO:0000313" key="2">
    <source>
        <dbReference type="EMBL" id="KAJ1967258.1"/>
    </source>
</evidence>
<evidence type="ECO:0000259" key="1">
    <source>
        <dbReference type="Pfam" id="PF16420"/>
    </source>
</evidence>
<dbReference type="AlphaFoldDB" id="A0A9W8AWP4"/>
<accession>A0A9W8AWP4</accession>